<accession>A0A061SCL8</accession>
<dbReference type="InterPro" id="IPR016024">
    <property type="entry name" value="ARM-type_fold"/>
</dbReference>
<protein>
    <submittedName>
        <fullName evidence="3">Flagellar associated protein</fullName>
    </submittedName>
</protein>
<gene>
    <name evidence="3" type="ORF">TSPGSL018_9903</name>
</gene>
<dbReference type="InterPro" id="IPR011989">
    <property type="entry name" value="ARM-like"/>
</dbReference>
<feature type="region of interest" description="Disordered" evidence="1">
    <location>
        <begin position="480"/>
        <end position="501"/>
    </location>
</feature>
<keyword evidence="3" id="KW-0282">Flagellum</keyword>
<proteinExistence type="predicted"/>
<evidence type="ECO:0000313" key="3">
    <source>
        <dbReference type="EMBL" id="JAC80595.1"/>
    </source>
</evidence>
<organism evidence="3">
    <name type="scientific">Tetraselmis sp. GSL018</name>
    <dbReference type="NCBI Taxonomy" id="582737"/>
    <lineage>
        <taxon>Eukaryota</taxon>
        <taxon>Viridiplantae</taxon>
        <taxon>Chlorophyta</taxon>
        <taxon>core chlorophytes</taxon>
        <taxon>Chlorodendrophyceae</taxon>
        <taxon>Chlorodendrales</taxon>
        <taxon>Chlorodendraceae</taxon>
        <taxon>Tetraselmis</taxon>
    </lineage>
</organism>
<dbReference type="SUPFAM" id="SSF48371">
    <property type="entry name" value="ARM repeat"/>
    <property type="match status" value="1"/>
</dbReference>
<dbReference type="AlphaFoldDB" id="A0A061SCL8"/>
<dbReference type="EMBL" id="GBEZ01004637">
    <property type="protein sequence ID" value="JAC80595.1"/>
    <property type="molecule type" value="Transcribed_RNA"/>
</dbReference>
<feature type="compositionally biased region" description="Low complexity" evidence="1">
    <location>
        <begin position="485"/>
        <end position="500"/>
    </location>
</feature>
<dbReference type="InterPro" id="IPR010730">
    <property type="entry name" value="HET"/>
</dbReference>
<feature type="region of interest" description="Disordered" evidence="1">
    <location>
        <begin position="1"/>
        <end position="36"/>
    </location>
</feature>
<reference evidence="3" key="1">
    <citation type="submission" date="2014-05" db="EMBL/GenBank/DDBJ databases">
        <title>The transcriptome of the halophilic microalga Tetraselmis sp. GSL018 isolated from the Great Salt Lake, Utah.</title>
        <authorList>
            <person name="Jinkerson R.E."/>
            <person name="D'Adamo S."/>
            <person name="Posewitz M.C."/>
        </authorList>
    </citation>
    <scope>NUCLEOTIDE SEQUENCE</scope>
    <source>
        <strain evidence="3">GSL018</strain>
    </source>
</reference>
<evidence type="ECO:0000259" key="2">
    <source>
        <dbReference type="Pfam" id="PF06985"/>
    </source>
</evidence>
<evidence type="ECO:0000256" key="1">
    <source>
        <dbReference type="SAM" id="MobiDB-lite"/>
    </source>
</evidence>
<dbReference type="Gene3D" id="1.25.10.10">
    <property type="entry name" value="Leucine-rich Repeat Variant"/>
    <property type="match status" value="1"/>
</dbReference>
<feature type="domain" description="Heterokaryon incompatibility" evidence="2">
    <location>
        <begin position="173"/>
        <end position="303"/>
    </location>
</feature>
<sequence>MGNSASAQTPVADMQEDSISTRNASGDYRMSPEENGQRTLRIRTESFSALKRSIDFAKAITYAPIARIRGSSETSSWIPAGSSIPELPLQLKLLHSTHQKVSSMRLLKTASVLKFQSLPAYENLKPSEYLDMPYAEIKDDVWATVVVVSWRWHRPLPFVLDAGFSPMEHLQLQELQRVLREEESSYQYVWIDFSCIPQETAPATGPSMSEVMRSRLYYAKARRMLVLPKMVQLPEVNNLSPFLRAAALALERMARQQDFRLRHSLVPCSRSDIQCMRAILLGMLPRPRLCKRDYFSRAWTLMERLSRAGRQEKLKSWMSLDVWAGLIADLLWVTARGEEPDMFPWAILRDPHGASIKSGLEVVRMLCVPVERGEQTLQSICDLPETQNLVAELFLEGLKAWHTTLALAEPSPEWLYRYMTEDVLVAFHATDWRDTVWAVYGSFCTGSMEYSNVGAAVAELCRVAGASLTSTQWYSRSYLEPPRGKPAAEGGASGSSADAGKTWQDDGAHQQLYVLLSIQHGLEEDMAIEREAQRHLSRISHAVRDPPRSRDELAVRHSLLPNIKAAMGRHQGSGIVQLCCCRAITDVVRERSTLVRAMGEGLLDSVLLAMQEFLDDLDTVEQALLALHTLARGAVSRHSGSASMAGALAATKAAIKRHRRNPRIAQLCCACLANLTSHRESVSTFRNIDILSDVQGAMARHRGATRLQEHCCDTLRNLIQQCFRSPEEFFAQQGLMADINRLGLGTDLRKAAEHHKGVEPLQSMVVHSLDLIHAWDTAAVVCRTPSSR</sequence>
<name>A0A061SCL8_9CHLO</name>
<keyword evidence="3" id="KW-0969">Cilium</keyword>
<dbReference type="Pfam" id="PF06985">
    <property type="entry name" value="HET"/>
    <property type="match status" value="1"/>
</dbReference>
<keyword evidence="3" id="KW-0966">Cell projection</keyword>